<keyword evidence="12" id="KW-1185">Reference proteome</keyword>
<feature type="domain" description="Tail specific protease" evidence="10">
    <location>
        <begin position="901"/>
        <end position="1096"/>
    </location>
</feature>
<evidence type="ECO:0000259" key="10">
    <source>
        <dbReference type="SMART" id="SM00245"/>
    </source>
</evidence>
<dbReference type="SUPFAM" id="SSF50156">
    <property type="entry name" value="PDZ domain-like"/>
    <property type="match status" value="1"/>
</dbReference>
<proteinExistence type="inferred from homology"/>
<name>A0ABU9BY11_9BURK</name>
<organism evidence="11 12">
    <name type="scientific">Ideonella lacteola</name>
    <dbReference type="NCBI Taxonomy" id="2984193"/>
    <lineage>
        <taxon>Bacteria</taxon>
        <taxon>Pseudomonadati</taxon>
        <taxon>Pseudomonadota</taxon>
        <taxon>Betaproteobacteria</taxon>
        <taxon>Burkholderiales</taxon>
        <taxon>Sphaerotilaceae</taxon>
        <taxon>Ideonella</taxon>
    </lineage>
</organism>
<evidence type="ECO:0000256" key="3">
    <source>
        <dbReference type="ARBA" id="ARBA00022490"/>
    </source>
</evidence>
<evidence type="ECO:0000256" key="7">
    <source>
        <dbReference type="PIRNR" id="PIRNR036421"/>
    </source>
</evidence>
<evidence type="ECO:0000256" key="5">
    <source>
        <dbReference type="ARBA" id="ARBA00022801"/>
    </source>
</evidence>
<dbReference type="EC" id="3.4.21.-" evidence="7"/>
<evidence type="ECO:0000256" key="6">
    <source>
        <dbReference type="ARBA" id="ARBA00022825"/>
    </source>
</evidence>
<dbReference type="Gene3D" id="3.90.226.10">
    <property type="entry name" value="2-enoyl-CoA Hydratase, Chain A, domain 1"/>
    <property type="match status" value="1"/>
</dbReference>
<evidence type="ECO:0000256" key="2">
    <source>
        <dbReference type="ARBA" id="ARBA00008524"/>
    </source>
</evidence>
<sequence>MKRRLTPGRLAALTISMAVAMQAHSAAPAPLGPVKDPLWLRYSAISPNGQEIAFAFQGNLFVVPAGGGVARLLVSNGHYSFSPVWSADGRTIAYASDTHGNFDVYVVDAAGGPSRRLTTHSAGELPLTFTPDGKEVLFSAQRMDARTNVQFPSGAVRELYKVSVDGGKRPTQVFSTPAMAGQLNSQGSLLVYEDWKGYENAWRKHHISPVARDIWLYDAKTGKHRQLTSFGGEDRNPVWAPDEQAVYYLSEKSGSFNVWKMPLNQPEAATQVTRFTKNPVRFLSVAKDGTLSFGYDGELYTMVPGATEPKKVSVQIAADTRVDRIEHLKLSEGVTEIAVSPDGQEVAFIVRGEVFVASTEFGDTRRITDTPAQERSVSFSPDGRRLVFAGERDGSWNLYEAHLPGKKKDVPYFFSASNVQVKTLLKNGKENFQPRYSPDGKEVAFLEGRTTLKVLNIASGKVREVLPGAMNYSYADGDQWFDWSPDGKSLLVNFVDHNRWSTEVGLIDAQGKGPLLNLTKSGYEDFHPVFTQGGKAMLWYSDRMGLHGTGGAAQQDLFTMFFTQEAFDRFNLEKSEFALLKKQEEDNEKKDGDKKDEKKEDKAKADGAKKGKDGKDDDDEIKLPEPVKIEREGLEDRVVRLTPNSGALRAAAMTPDGETLYYLAQTAESYELWSLRARHKSVKKVAEFPAGKVDRGEPEGVDLQLDAKGENAIVLVGGSIRKFKVPKEEGEVKAEPMEFSADMRLDRVAERQEMFEHIWRQTREKLYVADMEGVDWGYYRKVYERQLPFISNNWDFAEAMSEMLGELNVSHTGSGYRPHPKDADATAALGAFFDESYQGAGVKVAEVIDGGPLVNAKVALKAGMVIEKIDGVAIGAGADFDSLLNRKAGQRIELSVFDPAKNKRFEQVVKPISQPEQNELLYKRWVRTQRDMVEKLSNGRLGYVHVRGMDDESYRDVFSEVLGRHSGKEALIVDTRFNGGGNLHDELATFLSGKAYLEFLPRGQSLGWEPTGKWVKPSVVLMSESNYSDAHLFPWTYRKLGIGKLVGMPVAGTGTAVWWETLQDSTLYFGIPEVGFRDSKGEFMEKALVEPDVKVPHDPALLASGRDLQLEAAVNELLKKR</sequence>
<keyword evidence="6 7" id="KW-0720">Serine protease</keyword>
<comment type="caution">
    <text evidence="11">The sequence shown here is derived from an EMBL/GenBank/DDBJ whole genome shotgun (WGS) entry which is preliminary data.</text>
</comment>
<keyword evidence="5 7" id="KW-0378">Hydrolase</keyword>
<comment type="subcellular location">
    <subcellularLocation>
        <location evidence="1 7">Cytoplasm</location>
    </subcellularLocation>
</comment>
<dbReference type="InterPro" id="IPR029045">
    <property type="entry name" value="ClpP/crotonase-like_dom_sf"/>
</dbReference>
<dbReference type="Gene3D" id="2.30.42.10">
    <property type="match status" value="1"/>
</dbReference>
<dbReference type="SUPFAM" id="SSF52096">
    <property type="entry name" value="ClpP/crotonase"/>
    <property type="match status" value="1"/>
</dbReference>
<dbReference type="InterPro" id="IPR005151">
    <property type="entry name" value="Tail-specific_protease"/>
</dbReference>
<evidence type="ECO:0000313" key="11">
    <source>
        <dbReference type="EMBL" id="MEK8033485.1"/>
    </source>
</evidence>
<dbReference type="InterPro" id="IPR012393">
    <property type="entry name" value="Tricorn_protease"/>
</dbReference>
<feature type="region of interest" description="Disordered" evidence="8">
    <location>
        <begin position="583"/>
        <end position="627"/>
    </location>
</feature>
<keyword evidence="4 7" id="KW-0645">Protease</keyword>
<dbReference type="InterPro" id="IPR011042">
    <property type="entry name" value="6-blade_b-propeller_TolB-like"/>
</dbReference>
<dbReference type="Proteomes" id="UP001371218">
    <property type="component" value="Unassembled WGS sequence"/>
</dbReference>
<dbReference type="Pfam" id="PF07676">
    <property type="entry name" value="PD40"/>
    <property type="match status" value="2"/>
</dbReference>
<comment type="function">
    <text evidence="7">Degrades oligopeptides.</text>
</comment>
<dbReference type="CDD" id="cd07562">
    <property type="entry name" value="Peptidase_S41_TRI"/>
    <property type="match status" value="1"/>
</dbReference>
<dbReference type="PIRSF" id="PIRSF036421">
    <property type="entry name" value="Tricorn_protease"/>
    <property type="match status" value="1"/>
</dbReference>
<comment type="similarity">
    <text evidence="2 7">Belongs to the peptidase S41B family.</text>
</comment>
<protein>
    <recommendedName>
        <fullName evidence="7">Tricorn protease homolog</fullName>
        <ecNumber evidence="7">3.4.21.-</ecNumber>
    </recommendedName>
</protein>
<dbReference type="EMBL" id="JBBUTG010000016">
    <property type="protein sequence ID" value="MEK8033485.1"/>
    <property type="molecule type" value="Genomic_DNA"/>
</dbReference>
<dbReference type="InterPro" id="IPR028204">
    <property type="entry name" value="Tricorn_C1"/>
</dbReference>
<dbReference type="InterPro" id="IPR011659">
    <property type="entry name" value="WD40"/>
</dbReference>
<evidence type="ECO:0000256" key="1">
    <source>
        <dbReference type="ARBA" id="ARBA00004496"/>
    </source>
</evidence>
<dbReference type="PANTHER" id="PTHR43253:SF1">
    <property type="entry name" value="TRICORN PROTEASE HOMOLOG 2-RELATED"/>
    <property type="match status" value="1"/>
</dbReference>
<dbReference type="Pfam" id="PF26549">
    <property type="entry name" value="Tricorn_N"/>
    <property type="match status" value="1"/>
</dbReference>
<feature type="chain" id="PRO_5046513137" description="Tricorn protease homolog" evidence="9">
    <location>
        <begin position="26"/>
        <end position="1121"/>
    </location>
</feature>
<evidence type="ECO:0000313" key="12">
    <source>
        <dbReference type="Proteomes" id="UP001371218"/>
    </source>
</evidence>
<evidence type="ECO:0000256" key="8">
    <source>
        <dbReference type="SAM" id="MobiDB-lite"/>
    </source>
</evidence>
<dbReference type="SUPFAM" id="SSF82171">
    <property type="entry name" value="DPP6 N-terminal domain-like"/>
    <property type="match status" value="2"/>
</dbReference>
<dbReference type="Pfam" id="PF03572">
    <property type="entry name" value="Peptidase_S41"/>
    <property type="match status" value="1"/>
</dbReference>
<dbReference type="Pfam" id="PF14684">
    <property type="entry name" value="Tricorn_C1"/>
    <property type="match status" value="1"/>
</dbReference>
<dbReference type="InterPro" id="IPR036034">
    <property type="entry name" value="PDZ_sf"/>
</dbReference>
<dbReference type="Gene3D" id="2.120.10.60">
    <property type="entry name" value="Tricorn protease N-terminal domain"/>
    <property type="match status" value="1"/>
</dbReference>
<accession>A0ABU9BY11</accession>
<keyword evidence="9" id="KW-0732">Signal</keyword>
<gene>
    <name evidence="11" type="ORF">AACH06_21910</name>
</gene>
<feature type="signal peptide" evidence="9">
    <location>
        <begin position="1"/>
        <end position="25"/>
    </location>
</feature>
<evidence type="ECO:0000256" key="4">
    <source>
        <dbReference type="ARBA" id="ARBA00022670"/>
    </source>
</evidence>
<evidence type="ECO:0000256" key="9">
    <source>
        <dbReference type="SAM" id="SignalP"/>
    </source>
</evidence>
<reference evidence="11 12" key="1">
    <citation type="submission" date="2024-04" db="EMBL/GenBank/DDBJ databases">
        <title>Novel species of the genus Ideonella isolated from streams.</title>
        <authorList>
            <person name="Lu H."/>
        </authorList>
    </citation>
    <scope>NUCLEOTIDE SEQUENCE [LARGE SCALE GENOMIC DNA]</scope>
    <source>
        <strain evidence="11 12">DXS29W</strain>
    </source>
</reference>
<dbReference type="Gene3D" id="3.30.750.44">
    <property type="match status" value="1"/>
</dbReference>
<dbReference type="RefSeq" id="WP_341427906.1">
    <property type="nucleotide sequence ID" value="NZ_JBBUTG010000016.1"/>
</dbReference>
<dbReference type="Gene3D" id="2.120.10.30">
    <property type="entry name" value="TolB, C-terminal domain"/>
    <property type="match status" value="1"/>
</dbReference>
<dbReference type="PANTHER" id="PTHR43253">
    <property type="entry name" value="TRICORN PROTEASE HOMOLOG 2-RELATED"/>
    <property type="match status" value="1"/>
</dbReference>
<dbReference type="SMART" id="SM00245">
    <property type="entry name" value="TSPc"/>
    <property type="match status" value="1"/>
</dbReference>
<keyword evidence="3 7" id="KW-0963">Cytoplasm</keyword>